<dbReference type="Pfam" id="PF18978">
    <property type="entry name" value="DUF5714"/>
    <property type="match status" value="1"/>
</dbReference>
<dbReference type="InterPro" id="IPR043768">
    <property type="entry name" value="DUF5714"/>
</dbReference>
<dbReference type="RefSeq" id="WP_309309155.1">
    <property type="nucleotide sequence ID" value="NZ_CP133594.1"/>
</dbReference>
<organism evidence="2 3">
    <name type="scientific">Methanolobus mangrovi</name>
    <dbReference type="NCBI Taxonomy" id="3072977"/>
    <lineage>
        <taxon>Archaea</taxon>
        <taxon>Methanobacteriati</taxon>
        <taxon>Methanobacteriota</taxon>
        <taxon>Stenosarchaea group</taxon>
        <taxon>Methanomicrobia</taxon>
        <taxon>Methanosarcinales</taxon>
        <taxon>Methanosarcinaceae</taxon>
        <taxon>Methanolobus</taxon>
    </lineage>
</organism>
<proteinExistence type="predicted"/>
<dbReference type="KEGG" id="mmav:RE476_04200"/>
<accession>A0AA51UGX2</accession>
<evidence type="ECO:0000313" key="3">
    <source>
        <dbReference type="Proteomes" id="UP001183006"/>
    </source>
</evidence>
<keyword evidence="3" id="KW-1185">Reference proteome</keyword>
<evidence type="ECO:0000313" key="2">
    <source>
        <dbReference type="EMBL" id="WMW23039.1"/>
    </source>
</evidence>
<dbReference type="GeneID" id="84229315"/>
<name>A0AA51UGX2_9EURY</name>
<evidence type="ECO:0000259" key="1">
    <source>
        <dbReference type="Pfam" id="PF18978"/>
    </source>
</evidence>
<protein>
    <submittedName>
        <fullName evidence="2">DUF5714 domain-containing protein</fullName>
    </submittedName>
</protein>
<reference evidence="2" key="1">
    <citation type="submission" date="2023-08" db="EMBL/GenBank/DDBJ databases">
        <title>Methanolobus mangrovi sp. nov. and Methanolobus sediminis sp. nov, two novel methylotrophic methanogens isolated from mangrove sediments in China.</title>
        <authorList>
            <person name="Zhou J."/>
        </authorList>
    </citation>
    <scope>NUCLEOTIDE SEQUENCE</scope>
    <source>
        <strain evidence="2">FTZ2</strain>
    </source>
</reference>
<dbReference type="EMBL" id="CP133594">
    <property type="protein sequence ID" value="WMW23039.1"/>
    <property type="molecule type" value="Genomic_DNA"/>
</dbReference>
<gene>
    <name evidence="2" type="ORF">RE476_04200</name>
</gene>
<dbReference type="Proteomes" id="UP001183006">
    <property type="component" value="Chromosome"/>
</dbReference>
<feature type="domain" description="DUF5714" evidence="1">
    <location>
        <begin position="89"/>
        <end position="261"/>
    </location>
</feature>
<dbReference type="AlphaFoldDB" id="A0AA51UGX2"/>
<sequence length="265" mass="29167">MDIGYKENANNDVCGMKDVHIPMSSVSSTDNVPGCKTDCLVCGTDVDYLSEPVSASCYYCGVEEGTYFVCKEKHYVCNNCHSKDAITIIENICKTTYLADPLSIAEIIMEHPGIHMHGPEHHALVPAVLVAAYQNYIGETDKKPILEAIKRGSNVPGGYCGLYGTCGAGVGVGIAMCVLLEATPLKPEERSHANWATSRTLNSIADAGGARCCKKATRIALEQGMRYLSDMFDLEWYKKADFHVKCNYTQYNKECDRNCRYRSDA</sequence>